<dbReference type="SMART" id="SM00460">
    <property type="entry name" value="TGc"/>
    <property type="match status" value="1"/>
</dbReference>
<proteinExistence type="predicted"/>
<gene>
    <name evidence="2" type="ORF">DI616_07595</name>
</gene>
<dbReference type="InterPro" id="IPR038765">
    <property type="entry name" value="Papain-like_cys_pep_sf"/>
</dbReference>
<dbReference type="PANTHER" id="PTHR33490">
    <property type="entry name" value="BLR5614 PROTEIN-RELATED"/>
    <property type="match status" value="1"/>
</dbReference>
<reference evidence="2 3" key="1">
    <citation type="journal article" date="2017" name="Nat. Commun.">
        <title>In situ click chemistry generation of cyclooxygenase-2 inhibitors.</title>
        <authorList>
            <person name="Bhardwaj A."/>
            <person name="Kaur J."/>
            <person name="Wuest M."/>
            <person name="Wuest F."/>
        </authorList>
    </citation>
    <scope>NUCLEOTIDE SEQUENCE [LARGE SCALE GENOMIC DNA]</scope>
    <source>
        <strain evidence="2">S2_012_000_R3_94</strain>
    </source>
</reference>
<evidence type="ECO:0000313" key="3">
    <source>
        <dbReference type="Proteomes" id="UP000315344"/>
    </source>
</evidence>
<organism evidence="2 3">
    <name type="scientific">Paracoccus denitrificans</name>
    <dbReference type="NCBI Taxonomy" id="266"/>
    <lineage>
        <taxon>Bacteria</taxon>
        <taxon>Pseudomonadati</taxon>
        <taxon>Pseudomonadota</taxon>
        <taxon>Alphaproteobacteria</taxon>
        <taxon>Rhodobacterales</taxon>
        <taxon>Paracoccaceae</taxon>
        <taxon>Paracoccus</taxon>
    </lineage>
</organism>
<dbReference type="Pfam" id="PF01841">
    <property type="entry name" value="Transglut_core"/>
    <property type="match status" value="1"/>
</dbReference>
<dbReference type="PANTHER" id="PTHR33490:SF12">
    <property type="entry name" value="BLL5557 PROTEIN"/>
    <property type="match status" value="1"/>
</dbReference>
<accession>A0A533I867</accession>
<protein>
    <submittedName>
        <fullName evidence="2">Transglutaminase family protein</fullName>
    </submittedName>
</protein>
<dbReference type="InterPro" id="IPR002931">
    <property type="entry name" value="Transglutaminase-like"/>
</dbReference>
<comment type="caution">
    <text evidence="2">The sequence shown here is derived from an EMBL/GenBank/DDBJ whole genome shotgun (WGS) entry which is preliminary data.</text>
</comment>
<dbReference type="AlphaFoldDB" id="A0A533I867"/>
<feature type="domain" description="Transglutaminase-like" evidence="1">
    <location>
        <begin position="158"/>
        <end position="218"/>
    </location>
</feature>
<dbReference type="Gene3D" id="3.10.620.30">
    <property type="match status" value="1"/>
</dbReference>
<dbReference type="SUPFAM" id="SSF54001">
    <property type="entry name" value="Cysteine proteinases"/>
    <property type="match status" value="1"/>
</dbReference>
<dbReference type="Proteomes" id="UP000315344">
    <property type="component" value="Unassembled WGS sequence"/>
</dbReference>
<evidence type="ECO:0000313" key="2">
    <source>
        <dbReference type="EMBL" id="TKW66931.1"/>
    </source>
</evidence>
<sequence>MKISITTNLEYDLETPGPAVLSVEAAGALGQTILDANIDLGDLESFARVPGDEGIGERLVIRPRAHLSCKYTATVKIERPRPDFAAMPSTPFERLPGDSLRYTLPSRYCPSERFGNFVEKCFGNLSGGARVAKMRDWIEENLDYVSGVSGPETTAVDTFLERRGVCRDYAHLLVSFCRAANIPARMASVYAPDVDPPDFHAVAEVYLDGGWHLIDATGMAHADNMAIIAVGRDATDVAFLSSVQMATLVAQSISVSRVD</sequence>
<dbReference type="Gene3D" id="2.60.40.2250">
    <property type="match status" value="1"/>
</dbReference>
<dbReference type="EMBL" id="VAFL01000005">
    <property type="protein sequence ID" value="TKW66931.1"/>
    <property type="molecule type" value="Genomic_DNA"/>
</dbReference>
<name>A0A533I867_PARDE</name>
<evidence type="ECO:0000259" key="1">
    <source>
        <dbReference type="SMART" id="SM00460"/>
    </source>
</evidence>